<feature type="transmembrane region" description="Helical" evidence="2">
    <location>
        <begin position="307"/>
        <end position="326"/>
    </location>
</feature>
<proteinExistence type="predicted"/>
<gene>
    <name evidence="3" type="ORF">D9756_007288</name>
</gene>
<evidence type="ECO:0000313" key="3">
    <source>
        <dbReference type="EMBL" id="KAF5353910.1"/>
    </source>
</evidence>
<feature type="transmembrane region" description="Helical" evidence="2">
    <location>
        <begin position="190"/>
        <end position="216"/>
    </location>
</feature>
<protein>
    <submittedName>
        <fullName evidence="3">Uncharacterized protein</fullName>
    </submittedName>
</protein>
<evidence type="ECO:0000256" key="1">
    <source>
        <dbReference type="SAM" id="MobiDB-lite"/>
    </source>
</evidence>
<feature type="region of interest" description="Disordered" evidence="1">
    <location>
        <begin position="227"/>
        <end position="261"/>
    </location>
</feature>
<feature type="transmembrane region" description="Helical" evidence="2">
    <location>
        <begin position="129"/>
        <end position="153"/>
    </location>
</feature>
<feature type="transmembrane region" description="Helical" evidence="2">
    <location>
        <begin position="268"/>
        <end position="287"/>
    </location>
</feature>
<organism evidence="3 4">
    <name type="scientific">Leucocoprinus leucothites</name>
    <dbReference type="NCBI Taxonomy" id="201217"/>
    <lineage>
        <taxon>Eukaryota</taxon>
        <taxon>Fungi</taxon>
        <taxon>Dikarya</taxon>
        <taxon>Basidiomycota</taxon>
        <taxon>Agaricomycotina</taxon>
        <taxon>Agaricomycetes</taxon>
        <taxon>Agaricomycetidae</taxon>
        <taxon>Agaricales</taxon>
        <taxon>Agaricineae</taxon>
        <taxon>Agaricaceae</taxon>
        <taxon>Leucocoprinus</taxon>
    </lineage>
</organism>
<sequence length="381" mass="43090">MSNLAENCIPSNPDITGIGVRTAIYAQNFFSFIPVARVLWDQKITVAELDAMEQQSSTILITAFSILVAAIIQACTLGLSNLHAAVILNLSWMNNTNLAIYVLLYVYYRTERRKKRTINQSIGKEVKRTLKSLVIWIGVLHLALMAAFGIWFWSQPTTFSTSLSCSVSPALVILGQRVSLSSKGMQVWSLFVYSLALVPFLVMTALACFFLVPFLGRKFTQLRTRKPPVIPEQGGPGQEEAIERQEDPHQHGKKTQRDTKEHLPWKKITPTVLALVILAILDIIFLIDTELALRDNRPLLQQGDSFWTFGQTLALLLLLIPAHDFYELVRDRSTKRQKVKEWLIEASRQGNQARVEDLCDDEEPDDQTKGKTYAHIDKIHT</sequence>
<keyword evidence="2" id="KW-0812">Transmembrane</keyword>
<keyword evidence="4" id="KW-1185">Reference proteome</keyword>
<name>A0A8H5D5K1_9AGAR</name>
<feature type="transmembrane region" description="Helical" evidence="2">
    <location>
        <begin position="85"/>
        <end position="108"/>
    </location>
</feature>
<accession>A0A8H5D5K1</accession>
<feature type="compositionally biased region" description="Basic and acidic residues" evidence="1">
    <location>
        <begin position="241"/>
        <end position="261"/>
    </location>
</feature>
<dbReference type="AlphaFoldDB" id="A0A8H5D5K1"/>
<evidence type="ECO:0000313" key="4">
    <source>
        <dbReference type="Proteomes" id="UP000559027"/>
    </source>
</evidence>
<dbReference type="Proteomes" id="UP000559027">
    <property type="component" value="Unassembled WGS sequence"/>
</dbReference>
<dbReference type="EMBL" id="JAACJO010000009">
    <property type="protein sequence ID" value="KAF5353910.1"/>
    <property type="molecule type" value="Genomic_DNA"/>
</dbReference>
<reference evidence="3 4" key="1">
    <citation type="journal article" date="2020" name="ISME J.">
        <title>Uncovering the hidden diversity of litter-decomposition mechanisms in mushroom-forming fungi.</title>
        <authorList>
            <person name="Floudas D."/>
            <person name="Bentzer J."/>
            <person name="Ahren D."/>
            <person name="Johansson T."/>
            <person name="Persson P."/>
            <person name="Tunlid A."/>
        </authorList>
    </citation>
    <scope>NUCLEOTIDE SEQUENCE [LARGE SCALE GENOMIC DNA]</scope>
    <source>
        <strain evidence="3 4">CBS 146.42</strain>
    </source>
</reference>
<keyword evidence="2" id="KW-0472">Membrane</keyword>
<evidence type="ECO:0000256" key="2">
    <source>
        <dbReference type="SAM" id="Phobius"/>
    </source>
</evidence>
<feature type="transmembrane region" description="Helical" evidence="2">
    <location>
        <begin position="59"/>
        <end position="79"/>
    </location>
</feature>
<comment type="caution">
    <text evidence="3">The sequence shown here is derived from an EMBL/GenBank/DDBJ whole genome shotgun (WGS) entry which is preliminary data.</text>
</comment>
<keyword evidence="2" id="KW-1133">Transmembrane helix</keyword>
<dbReference type="OrthoDB" id="3351993at2759"/>